<dbReference type="InterPro" id="IPR002034">
    <property type="entry name" value="AIPM/Hcit_synth_CS"/>
</dbReference>
<dbReference type="CDD" id="cd07941">
    <property type="entry name" value="DRE_TIM_LeuA3"/>
    <property type="match status" value="1"/>
</dbReference>
<keyword evidence="3" id="KW-0028">Amino-acid biosynthesis</keyword>
<gene>
    <name evidence="11" type="ORF">Cflav_PD1518</name>
</gene>
<dbReference type="InterPro" id="IPR000891">
    <property type="entry name" value="PYR_CT"/>
</dbReference>
<dbReference type="SUPFAM" id="SSF51569">
    <property type="entry name" value="Aldolase"/>
    <property type="match status" value="1"/>
</dbReference>
<dbReference type="NCBIfam" id="TIGR00977">
    <property type="entry name" value="citramal_synth"/>
    <property type="match status" value="1"/>
</dbReference>
<dbReference type="SUPFAM" id="SSF110921">
    <property type="entry name" value="2-isopropylmalate synthase LeuA, allosteric (dimerisation) domain"/>
    <property type="match status" value="1"/>
</dbReference>
<dbReference type="InterPro" id="IPR013785">
    <property type="entry name" value="Aldolase_TIM"/>
</dbReference>
<dbReference type="GO" id="GO:0003852">
    <property type="term" value="F:2-isopropylmalate synthase activity"/>
    <property type="evidence" value="ECO:0007669"/>
    <property type="project" value="InterPro"/>
</dbReference>
<dbReference type="Pfam" id="PF00682">
    <property type="entry name" value="HMGL-like"/>
    <property type="match status" value="1"/>
</dbReference>
<dbReference type="InterPro" id="IPR013709">
    <property type="entry name" value="2-isopropylmalate_synth_dimer"/>
</dbReference>
<dbReference type="SMART" id="SM00917">
    <property type="entry name" value="LeuA_dimer"/>
    <property type="match status" value="1"/>
</dbReference>
<dbReference type="InterPro" id="IPR054691">
    <property type="entry name" value="LeuA/HCS_post-cat"/>
</dbReference>
<dbReference type="PROSITE" id="PS00815">
    <property type="entry name" value="AIPM_HOMOCIT_SYNTH_1"/>
    <property type="match status" value="1"/>
</dbReference>
<comment type="similarity">
    <text evidence="2 9">Belongs to the alpha-IPM synthase/homocitrate synthase family.</text>
</comment>
<dbReference type="PROSITE" id="PS50991">
    <property type="entry name" value="PYR_CT"/>
    <property type="match status" value="1"/>
</dbReference>
<dbReference type="STRING" id="320771.Cflav_PD1518"/>
<evidence type="ECO:0000256" key="3">
    <source>
        <dbReference type="ARBA" id="ARBA00022605"/>
    </source>
</evidence>
<sequence>MKKEVADLGGAVVHDLACHATGGERKELSSGKVEIRVNSSKNCNTDAGSGMERSEMEGNPIEGGSLQSLCIPGNFTVDIPFPIEGNFMKPEVEIYDTTLRDGSQGEGINFSVMDKLRIAEKLDQFGVHYIEGGWPGSNPKDIEFFAEAKRKKFKKARLAAFGSTRRKGVPVEQDDQVRLLLEAETPVVTIYGKTWLMHVKEVLRTTPEENLGMIADTIRYLKDNGKFVIYDAEHCFDGYKSDAEYAIATWHAAEKAGVDILTLCDTNGGCLPTEVAEITRVARSKVNVKIGIHTHDDIGLGVANALASLNAGATHVQGTINGYGERTGNCNLTSVIPTVAFKMKKSCVPKASLPKLKELSQFVDEIANLRHNPRQPWVGSAAFSHKGGTHVNAVQKLASSYEHIDPASVGNNRTVLISDLAGRSNIVMKAQELGFKINNETPELKLILNRIKELEHKGYEFEAAEGSLALLIQKLLKHEEPPFKVEGYETTVRRDRSISVCQAMIKVLVKGEAAHTVAEGDGPVNALDSALRQALARFYPQVKKIQLTDYKVRILDSGSGTSAKTRVFIESTNGKDEWGTVGVSDNIIEASLGALVDSMEYGLLKK</sequence>
<dbReference type="Proteomes" id="UP000003688">
    <property type="component" value="Unassembled WGS sequence"/>
</dbReference>
<feature type="domain" description="Pyruvate carboxyltransferase" evidence="10">
    <location>
        <begin position="92"/>
        <end position="357"/>
    </location>
</feature>
<dbReference type="Gene3D" id="3.30.160.270">
    <property type="match status" value="1"/>
</dbReference>
<proteinExistence type="inferred from homology"/>
<evidence type="ECO:0000256" key="1">
    <source>
        <dbReference type="ARBA" id="ARBA00004743"/>
    </source>
</evidence>
<protein>
    <recommendedName>
        <fullName evidence="8">Citramalate synthase</fullName>
        <ecNumber evidence="8">2.3.3.21</ecNumber>
    </recommendedName>
</protein>
<dbReference type="EC" id="2.3.3.21" evidence="8"/>
<name>B9XNF8_PEDPL</name>
<dbReference type="GO" id="GO:0009097">
    <property type="term" value="P:isoleucine biosynthetic process"/>
    <property type="evidence" value="ECO:0007669"/>
    <property type="project" value="UniProtKB-UniRule"/>
</dbReference>
<comment type="catalytic activity">
    <reaction evidence="7">
        <text>pyruvate + acetyl-CoA + H2O = (3R)-citramalate + CoA + H(+)</text>
        <dbReference type="Rhea" id="RHEA:19045"/>
        <dbReference type="ChEBI" id="CHEBI:15361"/>
        <dbReference type="ChEBI" id="CHEBI:15377"/>
        <dbReference type="ChEBI" id="CHEBI:15378"/>
        <dbReference type="ChEBI" id="CHEBI:30934"/>
        <dbReference type="ChEBI" id="CHEBI:57287"/>
        <dbReference type="ChEBI" id="CHEBI:57288"/>
        <dbReference type="EC" id="2.3.3.21"/>
    </reaction>
</comment>
<dbReference type="InterPro" id="IPR005675">
    <property type="entry name" value="Citramal_synthase"/>
</dbReference>
<evidence type="ECO:0000256" key="6">
    <source>
        <dbReference type="ARBA" id="ARBA00023304"/>
    </source>
</evidence>
<organism evidence="11 12">
    <name type="scientific">Pedosphaera parvula (strain Ellin514)</name>
    <dbReference type="NCBI Taxonomy" id="320771"/>
    <lineage>
        <taxon>Bacteria</taxon>
        <taxon>Pseudomonadati</taxon>
        <taxon>Verrucomicrobiota</taxon>
        <taxon>Pedosphaerae</taxon>
        <taxon>Pedosphaerales</taxon>
        <taxon>Pedosphaeraceae</taxon>
        <taxon>Pedosphaera</taxon>
    </lineage>
</organism>
<dbReference type="GO" id="GO:0009098">
    <property type="term" value="P:L-leucine biosynthetic process"/>
    <property type="evidence" value="ECO:0007669"/>
    <property type="project" value="InterPro"/>
</dbReference>
<dbReference type="Gene3D" id="3.20.20.70">
    <property type="entry name" value="Aldolase class I"/>
    <property type="match status" value="1"/>
</dbReference>
<dbReference type="PROSITE" id="PS00816">
    <property type="entry name" value="AIPM_HOMOCIT_SYNTH_2"/>
    <property type="match status" value="1"/>
</dbReference>
<keyword evidence="12" id="KW-1185">Reference proteome</keyword>
<reference evidence="11 12" key="1">
    <citation type="journal article" date="2011" name="J. Bacteriol.">
        <title>Genome sequence of 'Pedosphaera parvula' Ellin514, an aerobic Verrucomicrobial isolate from pasture soil.</title>
        <authorList>
            <person name="Kant R."/>
            <person name="van Passel M.W."/>
            <person name="Sangwan P."/>
            <person name="Palva A."/>
            <person name="Lucas S."/>
            <person name="Copeland A."/>
            <person name="Lapidus A."/>
            <person name="Glavina Del Rio T."/>
            <person name="Dalin E."/>
            <person name="Tice H."/>
            <person name="Bruce D."/>
            <person name="Goodwin L."/>
            <person name="Pitluck S."/>
            <person name="Chertkov O."/>
            <person name="Larimer F.W."/>
            <person name="Land M.L."/>
            <person name="Hauser L."/>
            <person name="Brettin T.S."/>
            <person name="Detter J.C."/>
            <person name="Han S."/>
            <person name="de Vos W.M."/>
            <person name="Janssen P.H."/>
            <person name="Smidt H."/>
        </authorList>
    </citation>
    <scope>NUCLEOTIDE SEQUENCE [LARGE SCALE GENOMIC DNA]</scope>
    <source>
        <strain evidence="11 12">Ellin514</strain>
    </source>
</reference>
<evidence type="ECO:0000259" key="10">
    <source>
        <dbReference type="PROSITE" id="PS50991"/>
    </source>
</evidence>
<dbReference type="RefSeq" id="WP_007417345.1">
    <property type="nucleotide sequence ID" value="NZ_ABOX02000040.1"/>
</dbReference>
<evidence type="ECO:0000256" key="9">
    <source>
        <dbReference type="RuleBase" id="RU003523"/>
    </source>
</evidence>
<dbReference type="Gene3D" id="1.10.238.260">
    <property type="match status" value="1"/>
</dbReference>
<evidence type="ECO:0000256" key="4">
    <source>
        <dbReference type="ARBA" id="ARBA00022624"/>
    </source>
</evidence>
<evidence type="ECO:0000256" key="2">
    <source>
        <dbReference type="ARBA" id="ARBA00006154"/>
    </source>
</evidence>
<dbReference type="InterPro" id="IPR036230">
    <property type="entry name" value="LeuA_allosteric_dom_sf"/>
</dbReference>
<evidence type="ECO:0000256" key="7">
    <source>
        <dbReference type="ARBA" id="ARBA00048263"/>
    </source>
</evidence>
<evidence type="ECO:0000256" key="8">
    <source>
        <dbReference type="NCBIfam" id="TIGR00977"/>
    </source>
</evidence>
<comment type="pathway">
    <text evidence="1">Amino-acid biosynthesis; L-isoleucine biosynthesis; 2-oxobutanoate from pyruvate: step 1/3.</text>
</comment>
<keyword evidence="4" id="KW-0412">Isoleucine biosynthesis</keyword>
<accession>B9XNF8</accession>
<dbReference type="GO" id="GO:0043714">
    <property type="term" value="F:(R)-citramalate synthase activity"/>
    <property type="evidence" value="ECO:0007669"/>
    <property type="project" value="UniProtKB-UniRule"/>
</dbReference>
<dbReference type="Pfam" id="PF08502">
    <property type="entry name" value="LeuA_dimer"/>
    <property type="match status" value="1"/>
</dbReference>
<dbReference type="PANTHER" id="PTHR43538:SF1">
    <property type="entry name" value="(R)-CITRAMALATE SYNTHASE"/>
    <property type="match status" value="1"/>
</dbReference>
<evidence type="ECO:0000313" key="12">
    <source>
        <dbReference type="Proteomes" id="UP000003688"/>
    </source>
</evidence>
<keyword evidence="6" id="KW-0100">Branched-chain amino acid biosynthesis</keyword>
<keyword evidence="11" id="KW-0012">Acyltransferase</keyword>
<evidence type="ECO:0000313" key="11">
    <source>
        <dbReference type="EMBL" id="EEF58617.1"/>
    </source>
</evidence>
<comment type="caution">
    <text evidence="11">The sequence shown here is derived from an EMBL/GenBank/DDBJ whole genome shotgun (WGS) entry which is preliminary data.</text>
</comment>
<dbReference type="AlphaFoldDB" id="B9XNF8"/>
<dbReference type="Pfam" id="PF22617">
    <property type="entry name" value="HCS_D2"/>
    <property type="match status" value="1"/>
</dbReference>
<dbReference type="PANTHER" id="PTHR43538">
    <property type="entry name" value="ALPHA-IPM SYNTHASE/HOMOCITRATE SYNTHASE"/>
    <property type="match status" value="1"/>
</dbReference>
<keyword evidence="5 9" id="KW-0808">Transferase</keyword>
<evidence type="ECO:0000256" key="5">
    <source>
        <dbReference type="ARBA" id="ARBA00022679"/>
    </source>
</evidence>
<dbReference type="UniPathway" id="UPA00047">
    <property type="reaction ID" value="UER00066"/>
</dbReference>
<dbReference type="EMBL" id="ABOX02000040">
    <property type="protein sequence ID" value="EEF58617.1"/>
    <property type="molecule type" value="Genomic_DNA"/>
</dbReference>